<dbReference type="VEuPathDB" id="FungiDB:EYZ11_001335"/>
<keyword evidence="1" id="KW-1133">Transmembrane helix</keyword>
<keyword evidence="1" id="KW-0812">Transmembrane</keyword>
<feature type="transmembrane region" description="Helical" evidence="1">
    <location>
        <begin position="16"/>
        <end position="36"/>
    </location>
</feature>
<keyword evidence="3" id="KW-1185">Reference proteome</keyword>
<dbReference type="AlphaFoldDB" id="A0A4V3UQK2"/>
<feature type="transmembrane region" description="Helical" evidence="1">
    <location>
        <begin position="79"/>
        <end position="98"/>
    </location>
</feature>
<name>A0A4V3UQK2_9EURO</name>
<organism evidence="2 3">
    <name type="scientific">Aspergillus tanneri</name>
    <dbReference type="NCBI Taxonomy" id="1220188"/>
    <lineage>
        <taxon>Eukaryota</taxon>
        <taxon>Fungi</taxon>
        <taxon>Dikarya</taxon>
        <taxon>Ascomycota</taxon>
        <taxon>Pezizomycotina</taxon>
        <taxon>Eurotiomycetes</taxon>
        <taxon>Eurotiomycetidae</taxon>
        <taxon>Eurotiales</taxon>
        <taxon>Aspergillaceae</taxon>
        <taxon>Aspergillus</taxon>
        <taxon>Aspergillus subgen. Circumdati</taxon>
    </lineage>
</organism>
<feature type="transmembrane region" description="Helical" evidence="1">
    <location>
        <begin position="164"/>
        <end position="187"/>
    </location>
</feature>
<evidence type="ECO:0000256" key="1">
    <source>
        <dbReference type="SAM" id="Phobius"/>
    </source>
</evidence>
<accession>A0A4V3UQK2</accession>
<protein>
    <submittedName>
        <fullName evidence="2">Uncharacterized protein</fullName>
    </submittedName>
</protein>
<proteinExistence type="predicted"/>
<dbReference type="Proteomes" id="UP000308092">
    <property type="component" value="Unassembled WGS sequence"/>
</dbReference>
<dbReference type="EMBL" id="SOSA01000024">
    <property type="protein sequence ID" value="THC99160.1"/>
    <property type="molecule type" value="Genomic_DNA"/>
</dbReference>
<feature type="transmembrane region" description="Helical" evidence="1">
    <location>
        <begin position="57"/>
        <end position="73"/>
    </location>
</feature>
<evidence type="ECO:0000313" key="3">
    <source>
        <dbReference type="Proteomes" id="UP000308092"/>
    </source>
</evidence>
<gene>
    <name evidence="2" type="ORF">EYZ11_001335</name>
</gene>
<evidence type="ECO:0000313" key="2">
    <source>
        <dbReference type="EMBL" id="THC99160.1"/>
    </source>
</evidence>
<comment type="caution">
    <text evidence="2">The sequence shown here is derived from an EMBL/GenBank/DDBJ whole genome shotgun (WGS) entry which is preliminary data.</text>
</comment>
<sequence length="190" mass="21539">MFPDYTNVELCHLHSNFYLCILYGVNFLNIYSYYFLDPRLLQAPKWVLFLEHDCKRYGIVLFCVSNILLYFDLTPKPVTIVGLAIGYFCMVTSLSMVLDSPPGSFIHLRILYNQQALGTSHPSPSSESPQPAPSYASTSFWAYYEAIRSLKPIMEVKGREGRKVLNIVTIINVIFTLLDGGAIATQIDNH</sequence>
<keyword evidence="1" id="KW-0472">Membrane</keyword>
<reference evidence="2 3" key="1">
    <citation type="submission" date="2019-03" db="EMBL/GenBank/DDBJ databases">
        <title>The genome sequence of a newly discovered highly antifungal drug resistant Aspergillus species, Aspergillus tanneri NIH 1004.</title>
        <authorList>
            <person name="Mounaud S."/>
            <person name="Singh I."/>
            <person name="Joardar V."/>
            <person name="Pakala S."/>
            <person name="Pakala S."/>
            <person name="Venepally P."/>
            <person name="Hoover J."/>
            <person name="Nierman W."/>
            <person name="Chung J."/>
            <person name="Losada L."/>
        </authorList>
    </citation>
    <scope>NUCLEOTIDE SEQUENCE [LARGE SCALE GENOMIC DNA]</scope>
    <source>
        <strain evidence="2 3">NIH1004</strain>
    </source>
</reference>